<organism evidence="1">
    <name type="scientific">viral metagenome</name>
    <dbReference type="NCBI Taxonomy" id="1070528"/>
    <lineage>
        <taxon>unclassified sequences</taxon>
        <taxon>metagenomes</taxon>
        <taxon>organismal metagenomes</taxon>
    </lineage>
</organism>
<reference evidence="1" key="1">
    <citation type="submission" date="2020-03" db="EMBL/GenBank/DDBJ databases">
        <title>The deep terrestrial virosphere.</title>
        <authorList>
            <person name="Holmfeldt K."/>
            <person name="Nilsson E."/>
            <person name="Simone D."/>
            <person name="Lopez-Fernandez M."/>
            <person name="Wu X."/>
            <person name="de Brujin I."/>
            <person name="Lundin D."/>
            <person name="Andersson A."/>
            <person name="Bertilsson S."/>
            <person name="Dopson M."/>
        </authorList>
    </citation>
    <scope>NUCLEOTIDE SEQUENCE</scope>
    <source>
        <strain evidence="1">MM415B01794</strain>
    </source>
</reference>
<name>A0A6M3IK64_9ZZZZ</name>
<evidence type="ECO:0000313" key="1">
    <source>
        <dbReference type="EMBL" id="QJA56772.1"/>
    </source>
</evidence>
<dbReference type="EMBL" id="MT141238">
    <property type="protein sequence ID" value="QJA56772.1"/>
    <property type="molecule type" value="Genomic_DNA"/>
</dbReference>
<gene>
    <name evidence="1" type="ORF">MM415B01794_0002</name>
</gene>
<sequence length="122" mass="13989">MIVVLLIGIFGCAGPTMEITDQLFDMHKANIEAGLKMSDRMFETWAIDSAFLRESLKNHMTELTQATIKDWNTLDAWAKKERSGEEKIRALILRVRISSDILTIALKQLPGPIYERLIEILW</sequence>
<accession>A0A6M3IK64</accession>
<dbReference type="AlphaFoldDB" id="A0A6M3IK64"/>
<proteinExistence type="predicted"/>
<protein>
    <submittedName>
        <fullName evidence="1">Uncharacterized protein</fullName>
    </submittedName>
</protein>